<feature type="compositionally biased region" description="Pro residues" evidence="1">
    <location>
        <begin position="343"/>
        <end position="354"/>
    </location>
</feature>
<sequence length="354" mass="38123">MSQADDVLHVVIDPLVPAEDAALIAGVPPELLPPPEGPVPDRPRWAGRPPKRREQGDSYRWLCYQDGYRAAARHRGGYRIVKKPPRSQQWEPYQEILDRLMAATIRDAMARATVRDEVWALTQLLWSHAELSAKVTSLKRQADSAGMGALPSAPPQTLDAARNAITDRIRRLEHYAQTVQAAEDAEQDTVEQVEQEERRIALQPQLRDRAAQYSGEALDLLAQARAGSLAPDLPAPPLKAHTPEAAGHPLHALRQRADDLVECIQELGADAPPDLVAAARHLNAWLNSLDGNPVADGEESGSPADKGDSRGAKAQGSGHGAQGDTPGGASGQPAQRQAGQPRSPAPPPPHSPHC</sequence>
<feature type="compositionally biased region" description="Low complexity" evidence="1">
    <location>
        <begin position="331"/>
        <end position="342"/>
    </location>
</feature>
<protein>
    <submittedName>
        <fullName evidence="2">Uncharacterized protein</fullName>
    </submittedName>
</protein>
<dbReference type="Proteomes" id="UP001490330">
    <property type="component" value="Unassembled WGS sequence"/>
</dbReference>
<reference evidence="2 3" key="1">
    <citation type="submission" date="2024-06" db="EMBL/GenBank/DDBJ databases">
        <title>The Natural Products Discovery Center: Release of the First 8490 Sequenced Strains for Exploring Actinobacteria Biosynthetic Diversity.</title>
        <authorList>
            <person name="Kalkreuter E."/>
            <person name="Kautsar S.A."/>
            <person name="Yang D."/>
            <person name="Bader C.D."/>
            <person name="Teijaro C.N."/>
            <person name="Fluegel L."/>
            <person name="Davis C.M."/>
            <person name="Simpson J.R."/>
            <person name="Lauterbach L."/>
            <person name="Steele A.D."/>
            <person name="Gui C."/>
            <person name="Meng S."/>
            <person name="Li G."/>
            <person name="Viehrig K."/>
            <person name="Ye F."/>
            <person name="Su P."/>
            <person name="Kiefer A.F."/>
            <person name="Nichols A."/>
            <person name="Cepeda A.J."/>
            <person name="Yan W."/>
            <person name="Fan B."/>
            <person name="Jiang Y."/>
            <person name="Adhikari A."/>
            <person name="Zheng C.-J."/>
            <person name="Schuster L."/>
            <person name="Cowan T.M."/>
            <person name="Smanski M.J."/>
            <person name="Chevrette M.G."/>
            <person name="De Carvalho L.P.S."/>
            <person name="Shen B."/>
        </authorList>
    </citation>
    <scope>NUCLEOTIDE SEQUENCE [LARGE SCALE GENOMIC DNA]</scope>
    <source>
        <strain evidence="2 3">NPDC000632</strain>
    </source>
</reference>
<dbReference type="EMBL" id="JBEPCV010000055">
    <property type="protein sequence ID" value="MER6908980.1"/>
    <property type="molecule type" value="Genomic_DNA"/>
</dbReference>
<gene>
    <name evidence="2" type="ORF">ABT322_35660</name>
</gene>
<evidence type="ECO:0000313" key="3">
    <source>
        <dbReference type="Proteomes" id="UP001490330"/>
    </source>
</evidence>
<feature type="region of interest" description="Disordered" evidence="1">
    <location>
        <begin position="293"/>
        <end position="354"/>
    </location>
</feature>
<feature type="region of interest" description="Disordered" evidence="1">
    <location>
        <begin position="27"/>
        <end position="56"/>
    </location>
</feature>
<feature type="compositionally biased region" description="Gly residues" evidence="1">
    <location>
        <begin position="317"/>
        <end position="330"/>
    </location>
</feature>
<organism evidence="2 3">
    <name type="scientific">Streptomyces flaveolus</name>
    <dbReference type="NCBI Taxonomy" id="67297"/>
    <lineage>
        <taxon>Bacteria</taxon>
        <taxon>Bacillati</taxon>
        <taxon>Actinomycetota</taxon>
        <taxon>Actinomycetes</taxon>
        <taxon>Kitasatosporales</taxon>
        <taxon>Streptomycetaceae</taxon>
        <taxon>Streptomyces</taxon>
    </lineage>
</organism>
<comment type="caution">
    <text evidence="2">The sequence shown here is derived from an EMBL/GenBank/DDBJ whole genome shotgun (WGS) entry which is preliminary data.</text>
</comment>
<accession>A0ABV1VR69</accession>
<evidence type="ECO:0000313" key="2">
    <source>
        <dbReference type="EMBL" id="MER6908980.1"/>
    </source>
</evidence>
<name>A0ABV1VR69_9ACTN</name>
<proteinExistence type="predicted"/>
<evidence type="ECO:0000256" key="1">
    <source>
        <dbReference type="SAM" id="MobiDB-lite"/>
    </source>
</evidence>
<keyword evidence="3" id="KW-1185">Reference proteome</keyword>
<dbReference type="RefSeq" id="WP_350722489.1">
    <property type="nucleotide sequence ID" value="NZ_JBEPCO010000036.1"/>
</dbReference>